<protein>
    <recommendedName>
        <fullName evidence="4">Acyl-CoA dehydrogenase</fullName>
    </recommendedName>
</protein>
<evidence type="ECO:0000313" key="2">
    <source>
        <dbReference type="EMBL" id="THG32391.1"/>
    </source>
</evidence>
<dbReference type="AlphaFoldDB" id="A0A4S4FQ35"/>
<dbReference type="RefSeq" id="WP_136426556.1">
    <property type="nucleotide sequence ID" value="NZ_SSSM01000002.1"/>
</dbReference>
<dbReference type="Proteomes" id="UP000309133">
    <property type="component" value="Unassembled WGS sequence"/>
</dbReference>
<name>A0A4S4FQ35_9MICO</name>
<dbReference type="OrthoDB" id="4950147at2"/>
<evidence type="ECO:0000256" key="1">
    <source>
        <dbReference type="SAM" id="SignalP"/>
    </source>
</evidence>
<organism evidence="2 3">
    <name type="scientific">Naasia lichenicola</name>
    <dbReference type="NCBI Taxonomy" id="2565933"/>
    <lineage>
        <taxon>Bacteria</taxon>
        <taxon>Bacillati</taxon>
        <taxon>Actinomycetota</taxon>
        <taxon>Actinomycetes</taxon>
        <taxon>Micrococcales</taxon>
        <taxon>Microbacteriaceae</taxon>
        <taxon>Naasia</taxon>
    </lineage>
</organism>
<evidence type="ECO:0008006" key="4">
    <source>
        <dbReference type="Google" id="ProtNLM"/>
    </source>
</evidence>
<proteinExistence type="predicted"/>
<sequence>MRRFSGRRITRRAVAVAAAGIVIAAGATATSLAAWTDTEWVFGSATGNARLGTSVFGVQQSVVGDSTAFTDRSTADGGSMVFTVNAASLSPGADVFGYVNLRTIVKSVGATVVLNPATQGATTDADLFAALVYSARVVGASVTCDASVFSAATSASIQEIVPTTTALTVGSGSSTFALDAGTTTDPGTAKRVCFRVTLPAGASSSLQGKGAYPVWNFVSTSS</sequence>
<feature type="signal peptide" evidence="1">
    <location>
        <begin position="1"/>
        <end position="29"/>
    </location>
</feature>
<feature type="chain" id="PRO_5038928190" description="Acyl-CoA dehydrogenase" evidence="1">
    <location>
        <begin position="30"/>
        <end position="222"/>
    </location>
</feature>
<evidence type="ECO:0000313" key="3">
    <source>
        <dbReference type="Proteomes" id="UP000309133"/>
    </source>
</evidence>
<keyword evidence="3" id="KW-1185">Reference proteome</keyword>
<reference evidence="2 3" key="1">
    <citation type="submission" date="2019-04" db="EMBL/GenBank/DDBJ databases">
        <authorList>
            <person name="Jiang L."/>
        </authorList>
    </citation>
    <scope>NUCLEOTIDE SEQUENCE [LARGE SCALE GENOMIC DNA]</scope>
    <source>
        <strain evidence="2 3">YIM 131853</strain>
    </source>
</reference>
<accession>A0A4S4FQ35</accession>
<dbReference type="EMBL" id="SSSM01000002">
    <property type="protein sequence ID" value="THG32391.1"/>
    <property type="molecule type" value="Genomic_DNA"/>
</dbReference>
<keyword evidence="1" id="KW-0732">Signal</keyword>
<comment type="caution">
    <text evidence="2">The sequence shown here is derived from an EMBL/GenBank/DDBJ whole genome shotgun (WGS) entry which is preliminary data.</text>
</comment>
<gene>
    <name evidence="2" type="ORF">E6C64_05080</name>
</gene>